<dbReference type="InterPro" id="IPR036849">
    <property type="entry name" value="Enolase-like_C_sf"/>
</dbReference>
<organism evidence="1 2">
    <name type="scientific">Kibdelosporangium lantanae</name>
    <dbReference type="NCBI Taxonomy" id="1497396"/>
    <lineage>
        <taxon>Bacteria</taxon>
        <taxon>Bacillati</taxon>
        <taxon>Actinomycetota</taxon>
        <taxon>Actinomycetes</taxon>
        <taxon>Pseudonocardiales</taxon>
        <taxon>Pseudonocardiaceae</taxon>
        <taxon>Kibdelosporangium</taxon>
    </lineage>
</organism>
<protein>
    <submittedName>
        <fullName evidence="1">Mandelate racemase/muconate lactonizing enzyme family protein</fullName>
    </submittedName>
</protein>
<comment type="caution">
    <text evidence="1">The sequence shown here is derived from an EMBL/GenBank/DDBJ whole genome shotgun (WGS) entry which is preliminary data.</text>
</comment>
<sequence length="76" mass="8452">MNSATSRILLAALPGFVLPGDISASSRYFAEDITEPFELDNGCLAVPDKPVTVRPEVLDRYTVSTRKLYERRRHAG</sequence>
<name>A0ABW3M5H8_9PSEU</name>
<accession>A0ABW3M5H8</accession>
<dbReference type="EMBL" id="JBHTIS010000092">
    <property type="protein sequence ID" value="MFD1044634.1"/>
    <property type="molecule type" value="Genomic_DNA"/>
</dbReference>
<dbReference type="Gene3D" id="3.20.20.120">
    <property type="entry name" value="Enolase-like C-terminal domain"/>
    <property type="match status" value="1"/>
</dbReference>
<evidence type="ECO:0000313" key="2">
    <source>
        <dbReference type="Proteomes" id="UP001597045"/>
    </source>
</evidence>
<dbReference type="Proteomes" id="UP001597045">
    <property type="component" value="Unassembled WGS sequence"/>
</dbReference>
<dbReference type="SUPFAM" id="SSF51604">
    <property type="entry name" value="Enolase C-terminal domain-like"/>
    <property type="match status" value="1"/>
</dbReference>
<reference evidence="2" key="1">
    <citation type="journal article" date="2019" name="Int. J. Syst. Evol. Microbiol.">
        <title>The Global Catalogue of Microorganisms (GCM) 10K type strain sequencing project: providing services to taxonomists for standard genome sequencing and annotation.</title>
        <authorList>
            <consortium name="The Broad Institute Genomics Platform"/>
            <consortium name="The Broad Institute Genome Sequencing Center for Infectious Disease"/>
            <person name="Wu L."/>
            <person name="Ma J."/>
        </authorList>
    </citation>
    <scope>NUCLEOTIDE SEQUENCE [LARGE SCALE GENOMIC DNA]</scope>
    <source>
        <strain evidence="2">JCM 31486</strain>
    </source>
</reference>
<gene>
    <name evidence="1" type="ORF">ACFQ1S_03000</name>
</gene>
<proteinExistence type="predicted"/>
<evidence type="ECO:0000313" key="1">
    <source>
        <dbReference type="EMBL" id="MFD1044634.1"/>
    </source>
</evidence>
<keyword evidence="2" id="KW-1185">Reference proteome</keyword>